<dbReference type="Pfam" id="PF01063">
    <property type="entry name" value="Aminotran_4"/>
    <property type="match status" value="1"/>
</dbReference>
<evidence type="ECO:0000256" key="9">
    <source>
        <dbReference type="ARBA" id="ARBA00048212"/>
    </source>
</evidence>
<evidence type="ECO:0000256" key="2">
    <source>
        <dbReference type="ARBA" id="ARBA00004824"/>
    </source>
</evidence>
<keyword evidence="13" id="KW-1185">Reference proteome</keyword>
<dbReference type="EMBL" id="CYPW01000027">
    <property type="protein sequence ID" value="CUH53138.1"/>
    <property type="molecule type" value="Genomic_DNA"/>
</dbReference>
<dbReference type="OrthoDB" id="9809239at2"/>
<dbReference type="NCBIfam" id="NF005731">
    <property type="entry name" value="PRK07546.1-5"/>
    <property type="match status" value="1"/>
</dbReference>
<keyword evidence="8" id="KW-0028">Amino-acid biosynthesis</keyword>
<comment type="catalytic activity">
    <reaction evidence="9">
        <text>L-valine + 2-oxoglutarate = 3-methyl-2-oxobutanoate + L-glutamate</text>
        <dbReference type="Rhea" id="RHEA:24813"/>
        <dbReference type="ChEBI" id="CHEBI:11851"/>
        <dbReference type="ChEBI" id="CHEBI:16810"/>
        <dbReference type="ChEBI" id="CHEBI:29985"/>
        <dbReference type="ChEBI" id="CHEBI:57762"/>
        <dbReference type="EC" id="2.6.1.42"/>
    </reaction>
</comment>
<dbReference type="InterPro" id="IPR050571">
    <property type="entry name" value="Class-IV_PLP-Dep_Aminotrnsfr"/>
</dbReference>
<dbReference type="InterPro" id="IPR036038">
    <property type="entry name" value="Aminotransferase-like"/>
</dbReference>
<keyword evidence="8" id="KW-0100">Branched-chain amino acid biosynthesis</keyword>
<evidence type="ECO:0000256" key="4">
    <source>
        <dbReference type="ARBA" id="ARBA00005072"/>
    </source>
</evidence>
<dbReference type="Proteomes" id="UP000054823">
    <property type="component" value="Unassembled WGS sequence"/>
</dbReference>
<dbReference type="InterPro" id="IPR043132">
    <property type="entry name" value="BCAT-like_C"/>
</dbReference>
<dbReference type="PANTHER" id="PTHR42743:SF11">
    <property type="entry name" value="AMINODEOXYCHORISMATE LYASE"/>
    <property type="match status" value="1"/>
</dbReference>
<gene>
    <name evidence="12" type="ORF">SHM7688_02590</name>
</gene>
<proteinExistence type="inferred from homology"/>
<evidence type="ECO:0000256" key="6">
    <source>
        <dbReference type="ARBA" id="ARBA00013053"/>
    </source>
</evidence>
<evidence type="ECO:0000256" key="5">
    <source>
        <dbReference type="ARBA" id="ARBA00009320"/>
    </source>
</evidence>
<dbReference type="InterPro" id="IPR001544">
    <property type="entry name" value="Aminotrans_IV"/>
</dbReference>
<dbReference type="NCBIfam" id="NF005729">
    <property type="entry name" value="PRK07546.1-3"/>
    <property type="match status" value="1"/>
</dbReference>
<comment type="pathway">
    <text evidence="2">Amino-acid biosynthesis; L-isoleucine biosynthesis; L-isoleucine from 2-oxobutanoate: step 4/4.</text>
</comment>
<dbReference type="RefSeq" id="WP_058240327.1">
    <property type="nucleotide sequence ID" value="NZ_CYPW01000027.1"/>
</dbReference>
<dbReference type="GO" id="GO:0009082">
    <property type="term" value="P:branched-chain amino acid biosynthetic process"/>
    <property type="evidence" value="ECO:0007669"/>
    <property type="project" value="UniProtKB-KW"/>
</dbReference>
<comment type="catalytic activity">
    <reaction evidence="11">
        <text>L-leucine + 2-oxoglutarate = 4-methyl-2-oxopentanoate + L-glutamate</text>
        <dbReference type="Rhea" id="RHEA:18321"/>
        <dbReference type="ChEBI" id="CHEBI:16810"/>
        <dbReference type="ChEBI" id="CHEBI:17865"/>
        <dbReference type="ChEBI" id="CHEBI:29985"/>
        <dbReference type="ChEBI" id="CHEBI:57427"/>
        <dbReference type="EC" id="2.6.1.42"/>
    </reaction>
</comment>
<evidence type="ECO:0000313" key="12">
    <source>
        <dbReference type="EMBL" id="CUH53138.1"/>
    </source>
</evidence>
<keyword evidence="12" id="KW-0808">Transferase</keyword>
<evidence type="ECO:0000256" key="11">
    <source>
        <dbReference type="ARBA" id="ARBA00049229"/>
    </source>
</evidence>
<comment type="pathway">
    <text evidence="3">Amino-acid biosynthesis; L-valine biosynthesis; L-valine from pyruvate: step 4/4.</text>
</comment>
<accession>A0A0P1FD31</accession>
<dbReference type="AlphaFoldDB" id="A0A0P1FD31"/>
<comment type="catalytic activity">
    <reaction evidence="10">
        <text>L-isoleucine + 2-oxoglutarate = (S)-3-methyl-2-oxopentanoate + L-glutamate</text>
        <dbReference type="Rhea" id="RHEA:24801"/>
        <dbReference type="ChEBI" id="CHEBI:16810"/>
        <dbReference type="ChEBI" id="CHEBI:29985"/>
        <dbReference type="ChEBI" id="CHEBI:35146"/>
        <dbReference type="ChEBI" id="CHEBI:58045"/>
        <dbReference type="EC" id="2.6.1.42"/>
    </reaction>
</comment>
<organism evidence="12 13">
    <name type="scientific">Shimia marina</name>
    <dbReference type="NCBI Taxonomy" id="321267"/>
    <lineage>
        <taxon>Bacteria</taxon>
        <taxon>Pseudomonadati</taxon>
        <taxon>Pseudomonadota</taxon>
        <taxon>Alphaproteobacteria</taxon>
        <taxon>Rhodobacterales</taxon>
        <taxon>Roseobacteraceae</taxon>
    </lineage>
</organism>
<evidence type="ECO:0000256" key="3">
    <source>
        <dbReference type="ARBA" id="ARBA00004931"/>
    </source>
</evidence>
<evidence type="ECO:0000256" key="10">
    <source>
        <dbReference type="ARBA" id="ARBA00048798"/>
    </source>
</evidence>
<reference evidence="12 13" key="1">
    <citation type="submission" date="2015-09" db="EMBL/GenBank/DDBJ databases">
        <authorList>
            <consortium name="Swine Surveillance"/>
        </authorList>
    </citation>
    <scope>NUCLEOTIDE SEQUENCE [LARGE SCALE GENOMIC DNA]</scope>
    <source>
        <strain evidence="12 13">CECT 7688</strain>
    </source>
</reference>
<keyword evidence="12" id="KW-0032">Aminotransferase</keyword>
<sequence>MESPLCQSVPAGTRLIETFRYEPGEAVARLTLHLARLEKSAKALGFVFSEAAVMRAVAALRSETPLRCRLTLEAAGDVEITTAEMPVAAPKPWVCRISDVRLSSHDMFLQHKTTRRAIYDEARADLPEGVQEWLFLNEHGELCEGTITNVVLTMPDGRRLTPAVASGCLPGVYRQSLLNAGVVREAVLTVADLVAAERVHLTNALRGEILAVLEEAPLR</sequence>
<comment type="function">
    <text evidence="1">Acts on leucine, isoleucine and valine.</text>
</comment>
<dbReference type="STRING" id="321267.SHM7688_02590"/>
<dbReference type="InterPro" id="IPR043131">
    <property type="entry name" value="BCAT-like_N"/>
</dbReference>
<dbReference type="PANTHER" id="PTHR42743">
    <property type="entry name" value="AMINO-ACID AMINOTRANSFERASE"/>
    <property type="match status" value="1"/>
</dbReference>
<comment type="similarity">
    <text evidence="5">Belongs to the class-IV pyridoxal-phosphate-dependent aminotransferase family.</text>
</comment>
<evidence type="ECO:0000256" key="1">
    <source>
        <dbReference type="ARBA" id="ARBA00003109"/>
    </source>
</evidence>
<evidence type="ECO:0000313" key="13">
    <source>
        <dbReference type="Proteomes" id="UP000054823"/>
    </source>
</evidence>
<dbReference type="EC" id="2.6.1.42" evidence="6"/>
<dbReference type="Gene3D" id="3.20.10.10">
    <property type="entry name" value="D-amino Acid Aminotransferase, subunit A, domain 2"/>
    <property type="match status" value="1"/>
</dbReference>
<dbReference type="Gene3D" id="3.30.470.10">
    <property type="match status" value="1"/>
</dbReference>
<dbReference type="GO" id="GO:0004084">
    <property type="term" value="F:branched-chain-amino-acid transaminase activity"/>
    <property type="evidence" value="ECO:0007669"/>
    <property type="project" value="UniProtKB-EC"/>
</dbReference>
<name>A0A0P1FD31_9RHOB</name>
<protein>
    <recommendedName>
        <fullName evidence="7">Probable branched-chain-amino-acid aminotransferase</fullName>
        <ecNumber evidence="6">2.6.1.42</ecNumber>
    </recommendedName>
</protein>
<evidence type="ECO:0000256" key="7">
    <source>
        <dbReference type="ARBA" id="ARBA00014472"/>
    </source>
</evidence>
<comment type="pathway">
    <text evidence="4">Amino-acid biosynthesis; L-leucine biosynthesis; L-leucine from 3-methyl-2-oxobutanoate: step 4/4.</text>
</comment>
<evidence type="ECO:0000256" key="8">
    <source>
        <dbReference type="ARBA" id="ARBA00023304"/>
    </source>
</evidence>
<dbReference type="SUPFAM" id="SSF56752">
    <property type="entry name" value="D-aminoacid aminotransferase-like PLP-dependent enzymes"/>
    <property type="match status" value="1"/>
</dbReference>